<gene>
    <name evidence="1" type="ORF">G4D63_05735</name>
</gene>
<reference evidence="1 2" key="1">
    <citation type="submission" date="2020-02" db="EMBL/GenBank/DDBJ databases">
        <title>Bacillus aquiflavi sp. nov., isolated from yellow water of strong flavor Chinese baijiu in Yibin region of China.</title>
        <authorList>
            <person name="Xie J."/>
        </authorList>
    </citation>
    <scope>NUCLEOTIDE SEQUENCE [LARGE SCALE GENOMIC DNA]</scope>
    <source>
        <strain evidence="1 2">SA4</strain>
    </source>
</reference>
<sequence>MSLFDNIEKKTNIKKEDIFNLADSVKGANFQDEQTVRQLIKQVSTLAGKPVTKEKEDKIVEAIISNNMPLDINTIGKMFKK</sequence>
<evidence type="ECO:0000313" key="1">
    <source>
        <dbReference type="EMBL" id="NEY71239.1"/>
    </source>
</evidence>
<dbReference type="RefSeq" id="WP_163178687.1">
    <property type="nucleotide sequence ID" value="NZ_JAAIWM010000002.1"/>
</dbReference>
<dbReference type="Proteomes" id="UP000481043">
    <property type="component" value="Unassembled WGS sequence"/>
</dbReference>
<name>A0A6M0Q680_9BACI</name>
<dbReference type="AlphaFoldDB" id="A0A6M0Q680"/>
<accession>A0A6M0Q680</accession>
<protein>
    <submittedName>
        <fullName evidence="1">Stage VI sporulation protein F</fullName>
    </submittedName>
</protein>
<comment type="caution">
    <text evidence="1">The sequence shown here is derived from an EMBL/GenBank/DDBJ whole genome shotgun (WGS) entry which is preliminary data.</text>
</comment>
<dbReference type="Pfam" id="PF14069">
    <property type="entry name" value="SpoVIF"/>
    <property type="match status" value="1"/>
</dbReference>
<evidence type="ECO:0000313" key="2">
    <source>
        <dbReference type="Proteomes" id="UP000481043"/>
    </source>
</evidence>
<dbReference type="EMBL" id="JAAIWM010000002">
    <property type="protein sequence ID" value="NEY71239.1"/>
    <property type="molecule type" value="Genomic_DNA"/>
</dbReference>
<dbReference type="InterPro" id="IPR025942">
    <property type="entry name" value="SpoVIF"/>
</dbReference>
<keyword evidence="2" id="KW-1185">Reference proteome</keyword>
<organism evidence="1 2">
    <name type="scientific">Bacillus mesophilus</name>
    <dbReference type="NCBI Taxonomy" id="1808955"/>
    <lineage>
        <taxon>Bacteria</taxon>
        <taxon>Bacillati</taxon>
        <taxon>Bacillota</taxon>
        <taxon>Bacilli</taxon>
        <taxon>Bacillales</taxon>
        <taxon>Bacillaceae</taxon>
        <taxon>Bacillus</taxon>
    </lineage>
</organism>
<proteinExistence type="predicted"/>